<dbReference type="InterPro" id="IPR003615">
    <property type="entry name" value="HNH_nuc"/>
</dbReference>
<name>A0A075BS50_9CAUD</name>
<accession>A0A075BS50</accession>
<dbReference type="RefSeq" id="YP_009217736.1">
    <property type="nucleotide sequence ID" value="NC_029002.1"/>
</dbReference>
<evidence type="ECO:0000313" key="3">
    <source>
        <dbReference type="Proteomes" id="UP000028567"/>
    </source>
</evidence>
<gene>
    <name evidence="2" type="ORF">MaMVDC_52</name>
</gene>
<dbReference type="GeneID" id="26643230"/>
<reference evidence="2 3" key="1">
    <citation type="submission" date="2013-07" db="EMBL/GenBank/DDBJ databases">
        <title>Sequencing and analysis of the complete genome of Microcystis aeruginosa phage MaMV-DC.</title>
        <authorList>
            <person name="Ou T."/>
            <person name="Li S.H."/>
            <person name="Zhang Q.Y."/>
        </authorList>
    </citation>
    <scope>NUCLEOTIDE SEQUENCE [LARGE SCALE GENOMIC DNA]</scope>
</reference>
<feature type="domain" description="HNH nuclease" evidence="1">
    <location>
        <begin position="104"/>
        <end position="129"/>
    </location>
</feature>
<keyword evidence="3" id="KW-1185">Reference proteome</keyword>
<evidence type="ECO:0000259" key="1">
    <source>
        <dbReference type="Pfam" id="PF13392"/>
    </source>
</evidence>
<proteinExistence type="predicted"/>
<protein>
    <recommendedName>
        <fullName evidence="1">HNH nuclease domain-containing protein</fullName>
    </recommendedName>
</protein>
<organism evidence="2 3">
    <name type="scientific">Microcystis phage MaMV-DC</name>
    <dbReference type="NCBI Taxonomy" id="1357715"/>
    <lineage>
        <taxon>Viruses</taxon>
        <taxon>Duplodnaviria</taxon>
        <taxon>Heunggongvirae</taxon>
        <taxon>Uroviricota</taxon>
        <taxon>Caudoviricetes</taxon>
        <taxon>Fukuivirus</taxon>
        <taxon>Fukuivirus MVDC</taxon>
    </lineage>
</organism>
<dbReference type="Proteomes" id="UP000028567">
    <property type="component" value="Segment"/>
</dbReference>
<dbReference type="Pfam" id="PF13392">
    <property type="entry name" value="HNH_3"/>
    <property type="match status" value="1"/>
</dbReference>
<dbReference type="InterPro" id="IPR044925">
    <property type="entry name" value="His-Me_finger_sf"/>
</dbReference>
<dbReference type="KEGG" id="vg:26643230"/>
<dbReference type="EMBL" id="KF356199">
    <property type="protein sequence ID" value="AGR48617.1"/>
    <property type="molecule type" value="Genomic_DNA"/>
</dbReference>
<dbReference type="Gene3D" id="3.90.75.20">
    <property type="match status" value="1"/>
</dbReference>
<evidence type="ECO:0000313" key="2">
    <source>
        <dbReference type="EMBL" id="AGR48617.1"/>
    </source>
</evidence>
<dbReference type="SUPFAM" id="SSF54060">
    <property type="entry name" value="His-Me finger endonucleases"/>
    <property type="match status" value="1"/>
</dbReference>
<sequence>METSRSGFEPRPSYHAMHILLGGARRYLATANIRTNASGYQYVLARENKRLFDYLEQCRFFAFHCSNVRKEIAYVHQIVLYTDRRPAAGWRRERRGEVCRAGLMEVHHLDGDPSNNDYSNLWYVSPIENKLLAHATQNPEVIADPAQWVVHYGTDSGDVRPLAQFTCLLELTLQRTMTRLGLDWAQEKVQRWWRGLPTDAARHLMAGLQSTIDPLLDIFRREVCVTL</sequence>